<dbReference type="PANTHER" id="PTHR43072">
    <property type="entry name" value="N-ACETYLTRANSFERASE"/>
    <property type="match status" value="1"/>
</dbReference>
<evidence type="ECO:0000259" key="3">
    <source>
        <dbReference type="PROSITE" id="PS51186"/>
    </source>
</evidence>
<dbReference type="InterPro" id="IPR000182">
    <property type="entry name" value="GNAT_dom"/>
</dbReference>
<dbReference type="PANTHER" id="PTHR43072:SF23">
    <property type="entry name" value="UPF0039 PROTEIN C11D3.02C"/>
    <property type="match status" value="1"/>
</dbReference>
<dbReference type="InterPro" id="IPR016181">
    <property type="entry name" value="Acyl_CoA_acyltransferase"/>
</dbReference>
<evidence type="ECO:0000256" key="1">
    <source>
        <dbReference type="ARBA" id="ARBA00022679"/>
    </source>
</evidence>
<keyword evidence="1 4" id="KW-0808">Transferase</keyword>
<evidence type="ECO:0000313" key="4">
    <source>
        <dbReference type="EMBL" id="KLV07916.1"/>
    </source>
</evidence>
<keyword evidence="5" id="KW-1185">Reference proteome</keyword>
<dbReference type="SUPFAM" id="SSF55729">
    <property type="entry name" value="Acyl-CoA N-acyltransferases (Nat)"/>
    <property type="match status" value="1"/>
</dbReference>
<organism evidence="4 5">
    <name type="scientific">Photobacterium ganghwense</name>
    <dbReference type="NCBI Taxonomy" id="320778"/>
    <lineage>
        <taxon>Bacteria</taxon>
        <taxon>Pseudomonadati</taxon>
        <taxon>Pseudomonadota</taxon>
        <taxon>Gammaproteobacteria</taxon>
        <taxon>Vibrionales</taxon>
        <taxon>Vibrionaceae</taxon>
        <taxon>Photobacterium</taxon>
    </lineage>
</organism>
<dbReference type="GO" id="GO:0016747">
    <property type="term" value="F:acyltransferase activity, transferring groups other than amino-acyl groups"/>
    <property type="evidence" value="ECO:0007669"/>
    <property type="project" value="InterPro"/>
</dbReference>
<keyword evidence="2" id="KW-0012">Acyltransferase</keyword>
<reference evidence="4 5" key="1">
    <citation type="submission" date="2015-05" db="EMBL/GenBank/DDBJ databases">
        <title>Photobacterium galathea sp. nov.</title>
        <authorList>
            <person name="Machado H."/>
            <person name="Gram L."/>
        </authorList>
    </citation>
    <scope>NUCLEOTIDE SEQUENCE [LARGE SCALE GENOMIC DNA]</scope>
    <source>
        <strain evidence="4 5">DSM 22954</strain>
    </source>
</reference>
<dbReference type="PROSITE" id="PS51186">
    <property type="entry name" value="GNAT"/>
    <property type="match status" value="1"/>
</dbReference>
<sequence>MTVTLMKNCTYCEHGDEILTIFNYAIEHTTALYEYEPRTDAVIKAWFEGKTEQNYPVIGAFTPDGTLMGFATYGRFRPQPAFQYTVEHSVYLNPDYFGQGIAALLMEEIIRQAKEQGYHVMVGAIDAENSASIRLHEKLGFNAAGLITQSGYKFDRWLDLAFYQLLLTE</sequence>
<comment type="caution">
    <text evidence="4">The sequence shown here is derived from an EMBL/GenBank/DDBJ whole genome shotgun (WGS) entry which is preliminary data.</text>
</comment>
<protein>
    <submittedName>
        <fullName evidence="4">Acetyltransferase</fullName>
    </submittedName>
</protein>
<dbReference type="Proteomes" id="UP000035909">
    <property type="component" value="Unassembled WGS sequence"/>
</dbReference>
<accession>A0A0J1H8B9</accession>
<name>A0A0J1H8B9_9GAMM</name>
<dbReference type="PATRIC" id="fig|320778.3.peg.2993"/>
<dbReference type="CDD" id="cd04301">
    <property type="entry name" value="NAT_SF"/>
    <property type="match status" value="1"/>
</dbReference>
<evidence type="ECO:0000256" key="2">
    <source>
        <dbReference type="ARBA" id="ARBA00023315"/>
    </source>
</evidence>
<feature type="domain" description="N-acetyltransferase" evidence="3">
    <location>
        <begin position="19"/>
        <end position="169"/>
    </location>
</feature>
<dbReference type="Pfam" id="PF00583">
    <property type="entry name" value="Acetyltransf_1"/>
    <property type="match status" value="1"/>
</dbReference>
<dbReference type="AlphaFoldDB" id="A0A0J1H8B9"/>
<dbReference type="EMBL" id="LDOU01000015">
    <property type="protein sequence ID" value="KLV07916.1"/>
    <property type="molecule type" value="Genomic_DNA"/>
</dbReference>
<dbReference type="Gene3D" id="3.40.630.30">
    <property type="match status" value="1"/>
</dbReference>
<dbReference type="STRING" id="320778.ABT57_13740"/>
<evidence type="ECO:0000313" key="5">
    <source>
        <dbReference type="Proteomes" id="UP000035909"/>
    </source>
</evidence>
<proteinExistence type="predicted"/>
<gene>
    <name evidence="4" type="ORF">ABT57_13740</name>
</gene>